<keyword evidence="2" id="KW-1185">Reference proteome</keyword>
<dbReference type="EMBL" id="JAMPKX010000003">
    <property type="protein sequence ID" value="MEP0946995.1"/>
    <property type="molecule type" value="Genomic_DNA"/>
</dbReference>
<accession>A0ABV0K2I5</accession>
<organism evidence="1 2">
    <name type="scientific">Leptolyngbya subtilissima DQ-A4</name>
    <dbReference type="NCBI Taxonomy" id="2933933"/>
    <lineage>
        <taxon>Bacteria</taxon>
        <taxon>Bacillati</taxon>
        <taxon>Cyanobacteriota</taxon>
        <taxon>Cyanophyceae</taxon>
        <taxon>Leptolyngbyales</taxon>
        <taxon>Leptolyngbyaceae</taxon>
        <taxon>Leptolyngbya group</taxon>
        <taxon>Leptolyngbya</taxon>
    </lineage>
</organism>
<dbReference type="RefSeq" id="WP_190700988.1">
    <property type="nucleotide sequence ID" value="NZ_JAMPKX010000003.1"/>
</dbReference>
<evidence type="ECO:0000313" key="2">
    <source>
        <dbReference type="Proteomes" id="UP001482513"/>
    </source>
</evidence>
<evidence type="ECO:0008006" key="3">
    <source>
        <dbReference type="Google" id="ProtNLM"/>
    </source>
</evidence>
<dbReference type="Proteomes" id="UP001482513">
    <property type="component" value="Unassembled WGS sequence"/>
</dbReference>
<proteinExistence type="predicted"/>
<gene>
    <name evidence="1" type="ORF">NC992_08940</name>
</gene>
<sequence>MPTLSSTFSVPRWLQTSALGLTLGLVAGCENYPATGNTVTTGTYEATATVTQTWQVDYARSFDRRQTIHQEIFESNSLVNRNGVRPEGAATGPDDNGLYWPALPPRPTADELEARKREAIEQRTDPMVLKDVKYAITFDYNGQRRTLPTTRTVYREASSAFADQQALEVTFGPGEQSIGAARRIANFDR</sequence>
<reference evidence="1 2" key="1">
    <citation type="submission" date="2022-04" db="EMBL/GenBank/DDBJ databases">
        <title>Positive selection, recombination, and allopatry shape intraspecific diversity of widespread and dominant cyanobacteria.</title>
        <authorList>
            <person name="Wei J."/>
            <person name="Shu W."/>
            <person name="Hu C."/>
        </authorList>
    </citation>
    <scope>NUCLEOTIDE SEQUENCE [LARGE SCALE GENOMIC DNA]</scope>
    <source>
        <strain evidence="1 2">DQ-A4</strain>
    </source>
</reference>
<evidence type="ECO:0000313" key="1">
    <source>
        <dbReference type="EMBL" id="MEP0946995.1"/>
    </source>
</evidence>
<comment type="caution">
    <text evidence="1">The sequence shown here is derived from an EMBL/GenBank/DDBJ whole genome shotgun (WGS) entry which is preliminary data.</text>
</comment>
<name>A0ABV0K2I5_9CYAN</name>
<protein>
    <recommendedName>
        <fullName evidence="3">Lipoprotein</fullName>
    </recommendedName>
</protein>